<proteinExistence type="predicted"/>
<evidence type="ECO:0000256" key="1">
    <source>
        <dbReference type="SAM" id="MobiDB-lite"/>
    </source>
</evidence>
<dbReference type="CDD" id="cd00093">
    <property type="entry name" value="HTH_XRE"/>
    <property type="match status" value="1"/>
</dbReference>
<comment type="caution">
    <text evidence="3">The sequence shown here is derived from an EMBL/GenBank/DDBJ whole genome shotgun (WGS) entry which is preliminary data.</text>
</comment>
<dbReference type="Pfam" id="PF13560">
    <property type="entry name" value="HTH_31"/>
    <property type="match status" value="1"/>
</dbReference>
<feature type="region of interest" description="Disordered" evidence="1">
    <location>
        <begin position="294"/>
        <end position="316"/>
    </location>
</feature>
<dbReference type="Gene3D" id="1.10.260.40">
    <property type="entry name" value="lambda repressor-like DNA-binding domains"/>
    <property type="match status" value="1"/>
</dbReference>
<name>A0ABU2VGC6_9ACTN</name>
<dbReference type="PROSITE" id="PS50943">
    <property type="entry name" value="HTH_CROC1"/>
    <property type="match status" value="1"/>
</dbReference>
<organism evidence="3 4">
    <name type="scientific">Streptomyces doebereineriae</name>
    <dbReference type="NCBI Taxonomy" id="3075528"/>
    <lineage>
        <taxon>Bacteria</taxon>
        <taxon>Bacillati</taxon>
        <taxon>Actinomycetota</taxon>
        <taxon>Actinomycetes</taxon>
        <taxon>Kitasatosporales</taxon>
        <taxon>Streptomycetaceae</taxon>
        <taxon>Streptomyces</taxon>
    </lineage>
</organism>
<dbReference type="RefSeq" id="WP_311717223.1">
    <property type="nucleotide sequence ID" value="NZ_JAVREZ010000011.1"/>
</dbReference>
<dbReference type="PANTHER" id="PTHR35010:SF2">
    <property type="entry name" value="BLL4672 PROTEIN"/>
    <property type="match status" value="1"/>
</dbReference>
<feature type="domain" description="HTH cro/C1-type" evidence="2">
    <location>
        <begin position="39"/>
        <end position="86"/>
    </location>
</feature>
<evidence type="ECO:0000259" key="2">
    <source>
        <dbReference type="PROSITE" id="PS50943"/>
    </source>
</evidence>
<feature type="compositionally biased region" description="Basic and acidic residues" evidence="1">
    <location>
        <begin position="302"/>
        <end position="316"/>
    </location>
</feature>
<sequence>MERRLDNRADIRDFLARRRAQLTPEQVGLPTSGRRRVPGLRREEVAVLAGVSTEWYTRLEKGHISGVSDDVLDAVARTLQLDEDERTYLFDLAKAAQPSPATRRRRKPVDVPPRVQWLLDSMTLSAAFVTNGRLDIVATNALARALFAPMFDSSTTDERGRPNFARYYFLDDASHDFVDDWDRAADTTVALLRAEAGRYPGDKALRALVGELSTVSTEFRTQWAAHNVRIHHGGVKRFHHPDAGLLELTYQPLDLPMSAREAHSLTIYTAEPGTPHEDRLKLLASWAATPALHQGAPATHAGRQDRNASTHGRSDG</sequence>
<gene>
    <name evidence="3" type="ORF">RNB18_29840</name>
</gene>
<keyword evidence="4" id="KW-1185">Reference proteome</keyword>
<dbReference type="SUPFAM" id="SSF47413">
    <property type="entry name" value="lambda repressor-like DNA-binding domains"/>
    <property type="match status" value="1"/>
</dbReference>
<evidence type="ECO:0000313" key="3">
    <source>
        <dbReference type="EMBL" id="MDT0484363.1"/>
    </source>
</evidence>
<dbReference type="SMART" id="SM00530">
    <property type="entry name" value="HTH_XRE"/>
    <property type="match status" value="1"/>
</dbReference>
<dbReference type="InterPro" id="IPR041413">
    <property type="entry name" value="MLTR_LBD"/>
</dbReference>
<protein>
    <submittedName>
        <fullName evidence="3">Helix-turn-helix transcriptional regulator</fullName>
    </submittedName>
</protein>
<dbReference type="Proteomes" id="UP001183824">
    <property type="component" value="Unassembled WGS sequence"/>
</dbReference>
<dbReference type="InterPro" id="IPR010982">
    <property type="entry name" value="Lambda_DNA-bd_dom_sf"/>
</dbReference>
<dbReference type="PANTHER" id="PTHR35010">
    <property type="entry name" value="BLL4672 PROTEIN-RELATED"/>
    <property type="match status" value="1"/>
</dbReference>
<dbReference type="EMBL" id="JAVREZ010000011">
    <property type="protein sequence ID" value="MDT0484363.1"/>
    <property type="molecule type" value="Genomic_DNA"/>
</dbReference>
<evidence type="ECO:0000313" key="4">
    <source>
        <dbReference type="Proteomes" id="UP001183824"/>
    </source>
</evidence>
<accession>A0ABU2VGC6</accession>
<dbReference type="Pfam" id="PF17765">
    <property type="entry name" value="MLTR_LBD"/>
    <property type="match status" value="1"/>
</dbReference>
<dbReference type="Gene3D" id="3.30.450.180">
    <property type="match status" value="1"/>
</dbReference>
<reference evidence="4" key="1">
    <citation type="submission" date="2023-07" db="EMBL/GenBank/DDBJ databases">
        <title>30 novel species of actinomycetes from the DSMZ collection.</title>
        <authorList>
            <person name="Nouioui I."/>
        </authorList>
    </citation>
    <scope>NUCLEOTIDE SEQUENCE [LARGE SCALE GENOMIC DNA]</scope>
    <source>
        <strain evidence="4">DSM 41640</strain>
    </source>
</reference>
<dbReference type="InterPro" id="IPR001387">
    <property type="entry name" value="Cro/C1-type_HTH"/>
</dbReference>